<dbReference type="Gene3D" id="3.20.20.60">
    <property type="entry name" value="Phosphoenolpyruvate-binding domains"/>
    <property type="match status" value="1"/>
</dbReference>
<keyword evidence="8 13" id="KW-0418">Kinase</keyword>
<evidence type="ECO:0000256" key="12">
    <source>
        <dbReference type="ARBA" id="ARBA00023317"/>
    </source>
</evidence>
<dbReference type="AlphaFoldDB" id="A0A8S1IM51"/>
<evidence type="ECO:0000313" key="15">
    <source>
        <dbReference type="EMBL" id="CAD7694781.1"/>
    </source>
</evidence>
<dbReference type="EC" id="2.7.1.40" evidence="4 13"/>
<dbReference type="InterPro" id="IPR015806">
    <property type="entry name" value="Pyrv_Knase_insert_dom_sf"/>
</dbReference>
<evidence type="ECO:0000256" key="13">
    <source>
        <dbReference type="RuleBase" id="RU000504"/>
    </source>
</evidence>
<dbReference type="InterPro" id="IPR015793">
    <property type="entry name" value="Pyrv_Knase_brl"/>
</dbReference>
<dbReference type="Gene3D" id="2.40.33.10">
    <property type="entry name" value="PK beta-barrel domain-like"/>
    <property type="match status" value="1"/>
</dbReference>
<organism evidence="15 16">
    <name type="scientific">Ostreobium quekettii</name>
    <dbReference type="NCBI Taxonomy" id="121088"/>
    <lineage>
        <taxon>Eukaryota</taxon>
        <taxon>Viridiplantae</taxon>
        <taxon>Chlorophyta</taxon>
        <taxon>core chlorophytes</taxon>
        <taxon>Ulvophyceae</taxon>
        <taxon>TCBD clade</taxon>
        <taxon>Bryopsidales</taxon>
        <taxon>Ostreobineae</taxon>
        <taxon>Ostreobiaceae</taxon>
        <taxon>Ostreobium</taxon>
    </lineage>
</organism>
<comment type="pathway">
    <text evidence="2 13">Carbohydrate degradation; glycolysis; pyruvate from D-glyceraldehyde 3-phosphate: step 5/5.</text>
</comment>
<name>A0A8S1IM51_9CHLO</name>
<keyword evidence="11 13" id="KW-0324">Glycolysis</keyword>
<evidence type="ECO:0000256" key="3">
    <source>
        <dbReference type="ARBA" id="ARBA00008663"/>
    </source>
</evidence>
<evidence type="ECO:0000256" key="4">
    <source>
        <dbReference type="ARBA" id="ARBA00012142"/>
    </source>
</evidence>
<keyword evidence="7" id="KW-0547">Nucleotide-binding</keyword>
<dbReference type="EMBL" id="CAJHUC010000230">
    <property type="protein sequence ID" value="CAD7694781.1"/>
    <property type="molecule type" value="Genomic_DNA"/>
</dbReference>
<comment type="cofactor">
    <cofactor evidence="1">
        <name>K(+)</name>
        <dbReference type="ChEBI" id="CHEBI:29103"/>
    </cofactor>
</comment>
<keyword evidence="6" id="KW-0479">Metal-binding</keyword>
<evidence type="ECO:0000313" key="16">
    <source>
        <dbReference type="Proteomes" id="UP000708148"/>
    </source>
</evidence>
<dbReference type="OrthoDB" id="108365at2759"/>
<keyword evidence="10 13" id="KW-0460">Magnesium</keyword>
<dbReference type="GO" id="GO:0016301">
    <property type="term" value="F:kinase activity"/>
    <property type="evidence" value="ECO:0007669"/>
    <property type="project" value="UniProtKB-KW"/>
</dbReference>
<evidence type="ECO:0000259" key="14">
    <source>
        <dbReference type="Pfam" id="PF00224"/>
    </source>
</evidence>
<accession>A0A8S1IM51</accession>
<gene>
    <name evidence="15" type="ORF">OSTQU699_LOCUS144</name>
</gene>
<keyword evidence="16" id="KW-1185">Reference proteome</keyword>
<evidence type="ECO:0000256" key="2">
    <source>
        <dbReference type="ARBA" id="ARBA00004997"/>
    </source>
</evidence>
<evidence type="ECO:0000256" key="6">
    <source>
        <dbReference type="ARBA" id="ARBA00022723"/>
    </source>
</evidence>
<evidence type="ECO:0000256" key="11">
    <source>
        <dbReference type="ARBA" id="ARBA00023152"/>
    </source>
</evidence>
<dbReference type="Proteomes" id="UP000708148">
    <property type="component" value="Unassembled WGS sequence"/>
</dbReference>
<dbReference type="InterPro" id="IPR001697">
    <property type="entry name" value="Pyr_Knase"/>
</dbReference>
<dbReference type="GO" id="GO:0004743">
    <property type="term" value="F:pyruvate kinase activity"/>
    <property type="evidence" value="ECO:0007669"/>
    <property type="project" value="UniProtKB-EC"/>
</dbReference>
<comment type="similarity">
    <text evidence="3 13">Belongs to the pyruvate kinase family.</text>
</comment>
<evidence type="ECO:0000256" key="10">
    <source>
        <dbReference type="ARBA" id="ARBA00022842"/>
    </source>
</evidence>
<feature type="non-terminal residue" evidence="15">
    <location>
        <position position="1"/>
    </location>
</feature>
<proteinExistence type="inferred from homology"/>
<dbReference type="InterPro" id="IPR040442">
    <property type="entry name" value="Pyrv_kinase-like_dom_sf"/>
</dbReference>
<sequence length="344" mass="38211">MPARYMHSRTHFFDDYDPIAILKPADLKKKSFTGTKVTFTVGPACQDVAKMTELLLAGATSARIDLTWGPVEFHDKSLHNLMTAMKDARRLCSVVLDTLGREIFVKRPFKIDDAGWPYHDHPITVRTGQKITLTSKEVPCTDTVFPLNYKAFPLECQVGDLVNVSRYLTTGAEEGALFFKVVEVTDTDVVCEALTDAVLDGLLTVFHIERNEIGPISNKLTTMEVLSESDMAAIKHLGSKFDIDYVAVSYTRDKDDMDTVRKFLDGVGMTNTRIMAKVETKVALMSFKGTLNKADAIMMSRGILGMDCPAEKMALIQKNLISWCNLLGKPVIVTRVVDTMVSTP</sequence>
<dbReference type="SUPFAM" id="SSF51621">
    <property type="entry name" value="Phosphoenolpyruvate/pyruvate domain"/>
    <property type="match status" value="1"/>
</dbReference>
<dbReference type="Pfam" id="PF00224">
    <property type="entry name" value="PK"/>
    <property type="match status" value="1"/>
</dbReference>
<dbReference type="PANTHER" id="PTHR11817">
    <property type="entry name" value="PYRUVATE KINASE"/>
    <property type="match status" value="1"/>
</dbReference>
<evidence type="ECO:0000256" key="9">
    <source>
        <dbReference type="ARBA" id="ARBA00022840"/>
    </source>
</evidence>
<protein>
    <recommendedName>
        <fullName evidence="4 13">Pyruvate kinase</fullName>
        <ecNumber evidence="4 13">2.7.1.40</ecNumber>
    </recommendedName>
</protein>
<dbReference type="InterPro" id="IPR015813">
    <property type="entry name" value="Pyrv/PenolPyrv_kinase-like_dom"/>
</dbReference>
<dbReference type="InterPro" id="IPR011037">
    <property type="entry name" value="Pyrv_Knase-like_insert_dom_sf"/>
</dbReference>
<keyword evidence="12" id="KW-0670">Pyruvate</keyword>
<keyword evidence="5 13" id="KW-0808">Transferase</keyword>
<feature type="domain" description="Pyruvate kinase barrel" evidence="14">
    <location>
        <begin position="35"/>
        <end position="344"/>
    </location>
</feature>
<dbReference type="PRINTS" id="PR01050">
    <property type="entry name" value="PYRUVTKNASE"/>
</dbReference>
<evidence type="ECO:0000256" key="7">
    <source>
        <dbReference type="ARBA" id="ARBA00022741"/>
    </source>
</evidence>
<keyword evidence="9" id="KW-0067">ATP-binding</keyword>
<comment type="caution">
    <text evidence="15">The sequence shown here is derived from an EMBL/GenBank/DDBJ whole genome shotgun (WGS) entry which is preliminary data.</text>
</comment>
<dbReference type="SUPFAM" id="SSF50800">
    <property type="entry name" value="PK beta-barrel domain-like"/>
    <property type="match status" value="1"/>
</dbReference>
<dbReference type="GO" id="GO:0030955">
    <property type="term" value="F:potassium ion binding"/>
    <property type="evidence" value="ECO:0007669"/>
    <property type="project" value="InterPro"/>
</dbReference>
<dbReference type="GO" id="GO:0005524">
    <property type="term" value="F:ATP binding"/>
    <property type="evidence" value="ECO:0007669"/>
    <property type="project" value="UniProtKB-KW"/>
</dbReference>
<evidence type="ECO:0000256" key="5">
    <source>
        <dbReference type="ARBA" id="ARBA00022679"/>
    </source>
</evidence>
<evidence type="ECO:0000256" key="8">
    <source>
        <dbReference type="ARBA" id="ARBA00022777"/>
    </source>
</evidence>
<dbReference type="GO" id="GO:0000287">
    <property type="term" value="F:magnesium ion binding"/>
    <property type="evidence" value="ECO:0007669"/>
    <property type="project" value="InterPro"/>
</dbReference>
<comment type="catalytic activity">
    <reaction evidence="13">
        <text>pyruvate + ATP = phosphoenolpyruvate + ADP + H(+)</text>
        <dbReference type="Rhea" id="RHEA:18157"/>
        <dbReference type="ChEBI" id="CHEBI:15361"/>
        <dbReference type="ChEBI" id="CHEBI:15378"/>
        <dbReference type="ChEBI" id="CHEBI:30616"/>
        <dbReference type="ChEBI" id="CHEBI:58702"/>
        <dbReference type="ChEBI" id="CHEBI:456216"/>
        <dbReference type="EC" id="2.7.1.40"/>
    </reaction>
</comment>
<evidence type="ECO:0000256" key="1">
    <source>
        <dbReference type="ARBA" id="ARBA00001958"/>
    </source>
</evidence>
<reference evidence="15" key="1">
    <citation type="submission" date="2020-12" db="EMBL/GenBank/DDBJ databases">
        <authorList>
            <person name="Iha C."/>
        </authorList>
    </citation>
    <scope>NUCLEOTIDE SEQUENCE</scope>
</reference>